<name>A0A7J9AXZ0_9ROSI</name>
<protein>
    <submittedName>
        <fullName evidence="1">Uncharacterized protein</fullName>
    </submittedName>
</protein>
<reference evidence="1 2" key="1">
    <citation type="journal article" date="2019" name="Genome Biol. Evol.">
        <title>Insights into the evolution of the New World diploid cottons (Gossypium, subgenus Houzingenia) based on genome sequencing.</title>
        <authorList>
            <person name="Grover C.E."/>
            <person name="Arick M.A. 2nd"/>
            <person name="Thrash A."/>
            <person name="Conover J.L."/>
            <person name="Sanders W.S."/>
            <person name="Peterson D.G."/>
            <person name="Frelichowski J.E."/>
            <person name="Scheffler J.A."/>
            <person name="Scheffler B.E."/>
            <person name="Wendel J.F."/>
        </authorList>
    </citation>
    <scope>NUCLEOTIDE SEQUENCE [LARGE SCALE GENOMIC DNA]</scope>
    <source>
        <strain evidence="1">4</strain>
        <tissue evidence="1">Leaf</tissue>
    </source>
</reference>
<keyword evidence="2" id="KW-1185">Reference proteome</keyword>
<evidence type="ECO:0000313" key="2">
    <source>
        <dbReference type="Proteomes" id="UP000593574"/>
    </source>
</evidence>
<evidence type="ECO:0000313" key="1">
    <source>
        <dbReference type="EMBL" id="MBA0728947.1"/>
    </source>
</evidence>
<dbReference type="Proteomes" id="UP000593574">
    <property type="component" value="Unassembled WGS sequence"/>
</dbReference>
<sequence>FVACSDDNNSGWYYLKKDVTGKKPEDLNKSEWDELDEKALSTIQLCLTNNVF</sequence>
<proteinExistence type="predicted"/>
<feature type="non-terminal residue" evidence="1">
    <location>
        <position position="1"/>
    </location>
</feature>
<dbReference type="AlphaFoldDB" id="A0A7J9AXZ0"/>
<organism evidence="1 2">
    <name type="scientific">Gossypium laxum</name>
    <dbReference type="NCBI Taxonomy" id="34288"/>
    <lineage>
        <taxon>Eukaryota</taxon>
        <taxon>Viridiplantae</taxon>
        <taxon>Streptophyta</taxon>
        <taxon>Embryophyta</taxon>
        <taxon>Tracheophyta</taxon>
        <taxon>Spermatophyta</taxon>
        <taxon>Magnoliopsida</taxon>
        <taxon>eudicotyledons</taxon>
        <taxon>Gunneridae</taxon>
        <taxon>Pentapetalae</taxon>
        <taxon>rosids</taxon>
        <taxon>malvids</taxon>
        <taxon>Malvales</taxon>
        <taxon>Malvaceae</taxon>
        <taxon>Malvoideae</taxon>
        <taxon>Gossypium</taxon>
    </lineage>
</organism>
<gene>
    <name evidence="1" type="ORF">Golax_020422</name>
</gene>
<accession>A0A7J9AXZ0</accession>
<comment type="caution">
    <text evidence="1">The sequence shown here is derived from an EMBL/GenBank/DDBJ whole genome shotgun (WGS) entry which is preliminary data.</text>
</comment>
<dbReference type="EMBL" id="JABEZV010000207">
    <property type="protein sequence ID" value="MBA0728947.1"/>
    <property type="molecule type" value="Genomic_DNA"/>
</dbReference>